<dbReference type="GO" id="GO:0006650">
    <property type="term" value="P:glycerophospholipid metabolic process"/>
    <property type="evidence" value="ECO:0007669"/>
    <property type="project" value="UniProtKB-UniRule"/>
</dbReference>
<comment type="function">
    <text evidence="9">Catalyzes the reduction of the glycolytic intermediate dihydroxyacetone phosphate (DHAP) to sn-glycerol 3-phosphate (G3P), the key precursor for phospholipid synthesis.</text>
</comment>
<dbReference type="Pfam" id="PF07479">
    <property type="entry name" value="NAD_Gly3P_dh_C"/>
    <property type="match status" value="1"/>
</dbReference>
<evidence type="ECO:0000256" key="5">
    <source>
        <dbReference type="ARBA" id="ARBA00023027"/>
    </source>
</evidence>
<evidence type="ECO:0000256" key="12">
    <source>
        <dbReference type="PIRSR" id="PIRSR000114-3"/>
    </source>
</evidence>
<comment type="pathway">
    <text evidence="9">Membrane lipid metabolism; glycerophospholipid metabolism.</text>
</comment>
<dbReference type="PANTHER" id="PTHR11728">
    <property type="entry name" value="GLYCEROL-3-PHOSPHATE DEHYDROGENASE"/>
    <property type="match status" value="1"/>
</dbReference>
<evidence type="ECO:0000256" key="2">
    <source>
        <dbReference type="ARBA" id="ARBA00022516"/>
    </source>
</evidence>
<dbReference type="GO" id="GO:0051287">
    <property type="term" value="F:NAD binding"/>
    <property type="evidence" value="ECO:0007669"/>
    <property type="project" value="InterPro"/>
</dbReference>
<evidence type="ECO:0000256" key="7">
    <source>
        <dbReference type="ARBA" id="ARBA00023209"/>
    </source>
</evidence>
<dbReference type="Proteomes" id="UP000232230">
    <property type="component" value="Chromosome"/>
</dbReference>
<evidence type="ECO:0000256" key="6">
    <source>
        <dbReference type="ARBA" id="ARBA00023098"/>
    </source>
</evidence>
<keyword evidence="3 9" id="KW-0521">NADP</keyword>
<dbReference type="SUPFAM" id="SSF48179">
    <property type="entry name" value="6-phosphogluconate dehydrogenase C-terminal domain-like"/>
    <property type="match status" value="1"/>
</dbReference>
<protein>
    <recommendedName>
        <fullName evidence="9">Glycerol-3-phosphate dehydrogenase [NAD(P)+]</fullName>
        <ecNumber evidence="9">1.1.1.94</ecNumber>
    </recommendedName>
    <alternativeName>
        <fullName evidence="9">NAD(P)(+)-dependent glycerol-3-phosphate dehydrogenase</fullName>
    </alternativeName>
    <alternativeName>
        <fullName evidence="9">NAD(P)H-dependent dihydroxyacetone-phosphate reductase</fullName>
    </alternativeName>
</protein>
<feature type="binding site" evidence="9">
    <location>
        <position position="140"/>
    </location>
    <ligand>
        <name>sn-glycerol 3-phosphate</name>
        <dbReference type="ChEBI" id="CHEBI:57597"/>
    </ligand>
</feature>
<dbReference type="InterPro" id="IPR013328">
    <property type="entry name" value="6PGD_dom2"/>
</dbReference>
<feature type="binding site" evidence="12">
    <location>
        <position position="142"/>
    </location>
    <ligand>
        <name>NAD(+)</name>
        <dbReference type="ChEBI" id="CHEBI:57540"/>
    </ligand>
</feature>
<dbReference type="RefSeq" id="WP_024863360.1">
    <property type="nucleotide sequence ID" value="NZ_CP024965.1"/>
</dbReference>
<name>A0A2K8NYE7_9MOLU</name>
<dbReference type="PRINTS" id="PR00077">
    <property type="entry name" value="GPDHDRGNASE"/>
</dbReference>
<proteinExistence type="inferred from homology"/>
<keyword evidence="2 9" id="KW-0444">Lipid biosynthesis</keyword>
<keyword evidence="9" id="KW-0547">Nucleotide-binding</keyword>
<dbReference type="KEGG" id="esx:ESOMN_v1c04570"/>
<dbReference type="Gene3D" id="3.40.50.720">
    <property type="entry name" value="NAD(P)-binding Rossmann-like Domain"/>
    <property type="match status" value="1"/>
</dbReference>
<organism evidence="17 18">
    <name type="scientific">Williamsoniiplasma somnilux</name>
    <dbReference type="NCBI Taxonomy" id="215578"/>
    <lineage>
        <taxon>Bacteria</taxon>
        <taxon>Bacillati</taxon>
        <taxon>Mycoplasmatota</taxon>
        <taxon>Mollicutes</taxon>
        <taxon>Entomoplasmatales</taxon>
        <taxon>Williamsoniiplasma</taxon>
    </lineage>
</organism>
<feature type="domain" description="Glycerol-3-phosphate dehydrogenase NAD-dependent C-terminal" evidence="16">
    <location>
        <begin position="182"/>
        <end position="322"/>
    </location>
</feature>
<dbReference type="Pfam" id="PF01210">
    <property type="entry name" value="NAD_Gly3P_dh_N"/>
    <property type="match status" value="1"/>
</dbReference>
<accession>A0A2K8NYE7</accession>
<feature type="binding site" evidence="9">
    <location>
        <position position="246"/>
    </location>
    <ligand>
        <name>sn-glycerol 3-phosphate</name>
        <dbReference type="ChEBI" id="CHEBI:57597"/>
    </ligand>
</feature>
<dbReference type="EMBL" id="CP024965">
    <property type="protein sequence ID" value="ATZ18839.1"/>
    <property type="molecule type" value="Genomic_DNA"/>
</dbReference>
<dbReference type="GO" id="GO:0046167">
    <property type="term" value="P:glycerol-3-phosphate biosynthetic process"/>
    <property type="evidence" value="ECO:0007669"/>
    <property type="project" value="UniProtKB-UniRule"/>
</dbReference>
<sequence length="332" mass="36286">MKNITIIGTGAYGTCLANVLADNGHSVVMYGIVETQVNDLNINHKNSTFLGDIKFNQNIKATTDLSAALEKTDILILGVPTVALKSVIKDIIKYAKNEMIIINTAKGLDEENLGLLSDLIKREFAESKMMKEYAALYGPSIASEVAQRKPTALMLCSDKLEVAKDLAKIFSNEYFYVYPWNDLAGCEIAAALKNTVAIGSGILFGFEAGDNAQASLITVGANEMFLIGSQFGARLETFFNFAGLGDLILTASSQKSRNFTLGRKIAKYNSAKIAMENYKLTVEGVGSAKIAFNLCKKYNLKTSLFENMFQILYNDTKPIALINNVFNDVKLV</sequence>
<evidence type="ECO:0000256" key="11">
    <source>
        <dbReference type="PIRSR" id="PIRSR000114-2"/>
    </source>
</evidence>
<dbReference type="NCBIfam" id="NF000942">
    <property type="entry name" value="PRK00094.1-4"/>
    <property type="match status" value="1"/>
</dbReference>
<comment type="subcellular location">
    <subcellularLocation>
        <location evidence="9">Cytoplasm</location>
    </subcellularLocation>
</comment>
<dbReference type="NCBIfam" id="NF000940">
    <property type="entry name" value="PRK00094.1-2"/>
    <property type="match status" value="1"/>
</dbReference>
<dbReference type="InterPro" id="IPR006168">
    <property type="entry name" value="G3P_DH_NAD-dep"/>
</dbReference>
<dbReference type="InterPro" id="IPR006109">
    <property type="entry name" value="G3P_DH_NAD-dep_C"/>
</dbReference>
<dbReference type="UniPathway" id="UPA00940"/>
<gene>
    <name evidence="9 17" type="primary">gpsA</name>
    <name evidence="17" type="ORF">ESOMN_v1c04570</name>
</gene>
<dbReference type="InterPro" id="IPR011128">
    <property type="entry name" value="G3P_DH_NAD-dep_N"/>
</dbReference>
<feature type="binding site" evidence="12">
    <location>
        <begin position="8"/>
        <end position="13"/>
    </location>
    <ligand>
        <name>NAD(+)</name>
        <dbReference type="ChEBI" id="CHEBI:57540"/>
    </ligand>
</feature>
<keyword evidence="8 9" id="KW-1208">Phospholipid metabolism</keyword>
<feature type="binding site" evidence="9">
    <location>
        <position position="258"/>
    </location>
    <ligand>
        <name>sn-glycerol 3-phosphate</name>
        <dbReference type="ChEBI" id="CHEBI:57597"/>
    </ligand>
</feature>
<dbReference type="InterPro" id="IPR036291">
    <property type="entry name" value="NAD(P)-bd_dom_sf"/>
</dbReference>
<feature type="binding site" evidence="9">
    <location>
        <position position="257"/>
    </location>
    <ligand>
        <name>NADPH</name>
        <dbReference type="ChEBI" id="CHEBI:57783"/>
    </ligand>
</feature>
<dbReference type="Gene3D" id="1.10.1040.10">
    <property type="entry name" value="N-(1-d-carboxylethyl)-l-norvaline Dehydrogenase, domain 2"/>
    <property type="match status" value="1"/>
</dbReference>
<feature type="binding site" evidence="9">
    <location>
        <position position="142"/>
    </location>
    <ligand>
        <name>NADPH</name>
        <dbReference type="ChEBI" id="CHEBI:57783"/>
    </ligand>
</feature>
<dbReference type="PANTHER" id="PTHR11728:SF1">
    <property type="entry name" value="GLYCEROL-3-PHOSPHATE DEHYDROGENASE [NAD(+)] 2, CHLOROPLASTIC"/>
    <property type="match status" value="1"/>
</dbReference>
<evidence type="ECO:0000256" key="9">
    <source>
        <dbReference type="HAMAP-Rule" id="MF_00394"/>
    </source>
</evidence>
<keyword evidence="4 9" id="KW-0560">Oxidoreductase</keyword>
<dbReference type="AlphaFoldDB" id="A0A2K8NYE7"/>
<feature type="binding site" evidence="9">
    <location>
        <position position="193"/>
    </location>
    <ligand>
        <name>sn-glycerol 3-phosphate</name>
        <dbReference type="ChEBI" id="CHEBI:57597"/>
    </ligand>
</feature>
<dbReference type="GO" id="GO:0005975">
    <property type="term" value="P:carbohydrate metabolic process"/>
    <property type="evidence" value="ECO:0007669"/>
    <property type="project" value="InterPro"/>
</dbReference>
<evidence type="ECO:0000313" key="18">
    <source>
        <dbReference type="Proteomes" id="UP000232230"/>
    </source>
</evidence>
<dbReference type="EC" id="1.1.1.94" evidence="9"/>
<evidence type="ECO:0000256" key="1">
    <source>
        <dbReference type="ARBA" id="ARBA00011009"/>
    </source>
</evidence>
<keyword evidence="7 9" id="KW-0594">Phospholipid biosynthesis</keyword>
<comment type="caution">
    <text evidence="9">Lacks conserved residue(s) required for the propagation of feature annotation.</text>
</comment>
<keyword evidence="18" id="KW-1185">Reference proteome</keyword>
<reference evidence="17 18" key="1">
    <citation type="submission" date="2017-11" db="EMBL/GenBank/DDBJ databases">
        <title>Genome sequence of Entomoplasma somnilux PYAN-1 (ATCC 49194).</title>
        <authorList>
            <person name="Lo W.-S."/>
            <person name="Gasparich G.E."/>
            <person name="Kuo C.-H."/>
        </authorList>
    </citation>
    <scope>NUCLEOTIDE SEQUENCE [LARGE SCALE GENOMIC DNA]</scope>
    <source>
        <strain evidence="17 18">PYAN-1</strain>
    </source>
</reference>
<comment type="catalytic activity">
    <reaction evidence="9">
        <text>sn-glycerol 3-phosphate + NAD(+) = dihydroxyacetone phosphate + NADH + H(+)</text>
        <dbReference type="Rhea" id="RHEA:11092"/>
        <dbReference type="ChEBI" id="CHEBI:15378"/>
        <dbReference type="ChEBI" id="CHEBI:57540"/>
        <dbReference type="ChEBI" id="CHEBI:57597"/>
        <dbReference type="ChEBI" id="CHEBI:57642"/>
        <dbReference type="ChEBI" id="CHEBI:57945"/>
        <dbReference type="EC" id="1.1.1.94"/>
    </reaction>
</comment>
<evidence type="ECO:0000256" key="3">
    <source>
        <dbReference type="ARBA" id="ARBA00022857"/>
    </source>
</evidence>
<dbReference type="FunFam" id="3.40.50.720:FF:000019">
    <property type="entry name" value="Glycerol-3-phosphate dehydrogenase [NAD(P)+]"/>
    <property type="match status" value="1"/>
</dbReference>
<feature type="binding site" evidence="11">
    <location>
        <position position="106"/>
    </location>
    <ligand>
        <name>substrate</name>
    </ligand>
</feature>
<evidence type="ECO:0000256" key="8">
    <source>
        <dbReference type="ARBA" id="ARBA00023264"/>
    </source>
</evidence>
<feature type="binding site" evidence="12">
    <location>
        <position position="257"/>
    </location>
    <ligand>
        <name>NAD(+)</name>
        <dbReference type="ChEBI" id="CHEBI:57540"/>
    </ligand>
</feature>
<dbReference type="GO" id="GO:0141153">
    <property type="term" value="F:glycerol-3-phosphate dehydrogenase (NADP+) activity"/>
    <property type="evidence" value="ECO:0007669"/>
    <property type="project" value="RHEA"/>
</dbReference>
<feature type="binding site" evidence="9">
    <location>
        <position position="138"/>
    </location>
    <ligand>
        <name>sn-glycerol 3-phosphate</name>
        <dbReference type="ChEBI" id="CHEBI:57597"/>
    </ligand>
</feature>
<feature type="binding site" evidence="11">
    <location>
        <begin position="257"/>
        <end position="258"/>
    </location>
    <ligand>
        <name>substrate</name>
    </ligand>
</feature>
<feature type="binding site" evidence="9">
    <location>
        <position position="257"/>
    </location>
    <ligand>
        <name>sn-glycerol 3-phosphate</name>
        <dbReference type="ChEBI" id="CHEBI:57597"/>
    </ligand>
</feature>
<feature type="binding site" evidence="9">
    <location>
        <position position="106"/>
    </location>
    <ligand>
        <name>NADPH</name>
        <dbReference type="ChEBI" id="CHEBI:57783"/>
    </ligand>
</feature>
<dbReference type="SUPFAM" id="SSF51735">
    <property type="entry name" value="NAD(P)-binding Rossmann-fold domains"/>
    <property type="match status" value="1"/>
</dbReference>
<evidence type="ECO:0000259" key="16">
    <source>
        <dbReference type="Pfam" id="PF07479"/>
    </source>
</evidence>
<dbReference type="GO" id="GO:0046168">
    <property type="term" value="P:glycerol-3-phosphate catabolic process"/>
    <property type="evidence" value="ECO:0007669"/>
    <property type="project" value="InterPro"/>
</dbReference>
<feature type="binding site" evidence="9">
    <location>
        <position position="12"/>
    </location>
    <ligand>
        <name>NADPH</name>
        <dbReference type="ChEBI" id="CHEBI:57783"/>
    </ligand>
</feature>
<keyword evidence="6 9" id="KW-0443">Lipid metabolism</keyword>
<dbReference type="GO" id="GO:0008654">
    <property type="term" value="P:phospholipid biosynthetic process"/>
    <property type="evidence" value="ECO:0007669"/>
    <property type="project" value="UniProtKB-KW"/>
</dbReference>
<keyword evidence="9" id="KW-0963">Cytoplasm</keyword>
<evidence type="ECO:0000256" key="13">
    <source>
        <dbReference type="RuleBase" id="RU000437"/>
    </source>
</evidence>
<dbReference type="GO" id="GO:0141152">
    <property type="term" value="F:glycerol-3-phosphate dehydrogenase (NAD+) activity"/>
    <property type="evidence" value="ECO:0007669"/>
    <property type="project" value="RHEA"/>
</dbReference>
<keyword evidence="5 9" id="KW-0520">NAD</keyword>
<feature type="binding site" evidence="9">
    <location>
        <position position="106"/>
    </location>
    <ligand>
        <name>sn-glycerol 3-phosphate</name>
        <dbReference type="ChEBI" id="CHEBI:57597"/>
    </ligand>
</feature>
<dbReference type="PIRSF" id="PIRSF000114">
    <property type="entry name" value="Glycerol-3-P_dh"/>
    <property type="match status" value="1"/>
</dbReference>
<comment type="catalytic activity">
    <reaction evidence="9 14">
        <text>sn-glycerol 3-phosphate + NADP(+) = dihydroxyacetone phosphate + NADPH + H(+)</text>
        <dbReference type="Rhea" id="RHEA:11096"/>
        <dbReference type="ChEBI" id="CHEBI:15378"/>
        <dbReference type="ChEBI" id="CHEBI:57597"/>
        <dbReference type="ChEBI" id="CHEBI:57642"/>
        <dbReference type="ChEBI" id="CHEBI:57783"/>
        <dbReference type="ChEBI" id="CHEBI:58349"/>
        <dbReference type="EC" id="1.1.1.94"/>
    </reaction>
</comment>
<feature type="domain" description="Glycerol-3-phosphate dehydrogenase NAD-dependent N-terminal" evidence="15">
    <location>
        <begin position="3"/>
        <end position="161"/>
    </location>
</feature>
<comment type="similarity">
    <text evidence="1 9 13">Belongs to the NAD-dependent glycerol-3-phosphate dehydrogenase family.</text>
</comment>
<evidence type="ECO:0000256" key="4">
    <source>
        <dbReference type="ARBA" id="ARBA00023002"/>
    </source>
</evidence>
<evidence type="ECO:0000256" key="14">
    <source>
        <dbReference type="RuleBase" id="RU000439"/>
    </source>
</evidence>
<evidence type="ECO:0000259" key="15">
    <source>
        <dbReference type="Pfam" id="PF01210"/>
    </source>
</evidence>
<evidence type="ECO:0000313" key="17">
    <source>
        <dbReference type="EMBL" id="ATZ18839.1"/>
    </source>
</evidence>
<dbReference type="InterPro" id="IPR008927">
    <property type="entry name" value="6-PGluconate_DH-like_C_sf"/>
</dbReference>
<dbReference type="GO" id="GO:0005829">
    <property type="term" value="C:cytosol"/>
    <property type="evidence" value="ECO:0007669"/>
    <property type="project" value="TreeGrafter"/>
</dbReference>
<feature type="active site" description="Proton acceptor" evidence="9 10">
    <location>
        <position position="193"/>
    </location>
</feature>
<dbReference type="HAMAP" id="MF_00394">
    <property type="entry name" value="NAD_Glyc3P_dehydrog"/>
    <property type="match status" value="1"/>
</dbReference>
<feature type="binding site" evidence="9">
    <location>
        <position position="283"/>
    </location>
    <ligand>
        <name>NADPH</name>
        <dbReference type="ChEBI" id="CHEBI:57783"/>
    </ligand>
</feature>
<feature type="binding site" evidence="9">
    <location>
        <position position="256"/>
    </location>
    <ligand>
        <name>sn-glycerol 3-phosphate</name>
        <dbReference type="ChEBI" id="CHEBI:57597"/>
    </ligand>
</feature>
<evidence type="ECO:0000256" key="10">
    <source>
        <dbReference type="PIRSR" id="PIRSR000114-1"/>
    </source>
</evidence>